<evidence type="ECO:0000256" key="1">
    <source>
        <dbReference type="ARBA" id="ARBA00004323"/>
    </source>
</evidence>
<evidence type="ECO:0000256" key="11">
    <source>
        <dbReference type="ARBA" id="ARBA00023180"/>
    </source>
</evidence>
<feature type="domain" description="Fucosyltransferase C-terminal" evidence="13">
    <location>
        <begin position="156"/>
        <end position="325"/>
    </location>
</feature>
<accession>A0AAD9JH91</accession>
<proteinExistence type="inferred from homology"/>
<name>A0AAD9JH91_9ANNE</name>
<dbReference type="AlphaFoldDB" id="A0AAD9JH91"/>
<keyword evidence="8" id="KW-1133">Transmembrane helix</keyword>
<evidence type="ECO:0000256" key="3">
    <source>
        <dbReference type="ARBA" id="ARBA00008919"/>
    </source>
</evidence>
<sequence length="355" mass="41558">MNETPSNITIAKKRDMKTILLWNTYFGDPNFSIGQLGTAVFDQTRCPHTCYLTKDRSELSQADAVLVHTFNMAPWRQNSGIPPRTNSRQIFVFYITESPLKSYKGFFQVNFNFSDIFNLTFTYLHSPMTDVYAPLGGIKKKNRSSKFTPISFDDIKKKTKMVAWFVSNCHPPSARMQYAKHLSRYVDVDVFGKCGKLTCLKTNKTCTNYVSKTYKFYLAFENSFCRDYATEKVFRSLERQMVPIVYGYVNYSDILPPKSYIDVRDYDSPKTLGKFLKELSRNRKKYGEYFNWKGHYKILKKKSYRVVGFCRLCSILHNTGYQYKTNFDPVHDYWNPKKLCLTGKKEKLAVHLRDN</sequence>
<dbReference type="EMBL" id="JAODUP010000314">
    <property type="protein sequence ID" value="KAK2152926.1"/>
    <property type="molecule type" value="Genomic_DNA"/>
</dbReference>
<evidence type="ECO:0000256" key="7">
    <source>
        <dbReference type="ARBA" id="ARBA00022968"/>
    </source>
</evidence>
<dbReference type="Pfam" id="PF17039">
    <property type="entry name" value="Glyco_tran_10_N"/>
    <property type="match status" value="1"/>
</dbReference>
<evidence type="ECO:0000256" key="8">
    <source>
        <dbReference type="ARBA" id="ARBA00022989"/>
    </source>
</evidence>
<comment type="subcellular location">
    <subcellularLocation>
        <location evidence="1">Golgi apparatus membrane</location>
        <topology evidence="1">Single-pass type II membrane protein</topology>
    </subcellularLocation>
    <subcellularLocation>
        <location evidence="12">Golgi apparatus</location>
        <location evidence="12">Golgi stack membrane</location>
        <topology evidence="12">Single-pass type II membrane protein</topology>
    </subcellularLocation>
</comment>
<feature type="domain" description="Fucosyltransferase N-terminal" evidence="14">
    <location>
        <begin position="15"/>
        <end position="125"/>
    </location>
</feature>
<evidence type="ECO:0000256" key="9">
    <source>
        <dbReference type="ARBA" id="ARBA00023034"/>
    </source>
</evidence>
<evidence type="ECO:0000256" key="10">
    <source>
        <dbReference type="ARBA" id="ARBA00023136"/>
    </source>
</evidence>
<comment type="similarity">
    <text evidence="3 12">Belongs to the glycosyltransferase 10 family.</text>
</comment>
<dbReference type="GO" id="GO:0000139">
    <property type="term" value="C:Golgi membrane"/>
    <property type="evidence" value="ECO:0007669"/>
    <property type="project" value="UniProtKB-SubCell"/>
</dbReference>
<dbReference type="EC" id="2.4.1.-" evidence="12"/>
<keyword evidence="5 12" id="KW-0808">Transferase</keyword>
<evidence type="ECO:0000313" key="16">
    <source>
        <dbReference type="Proteomes" id="UP001208570"/>
    </source>
</evidence>
<keyword evidence="16" id="KW-1185">Reference proteome</keyword>
<evidence type="ECO:0000256" key="4">
    <source>
        <dbReference type="ARBA" id="ARBA00022676"/>
    </source>
</evidence>
<keyword evidence="9 12" id="KW-0333">Golgi apparatus</keyword>
<dbReference type="FunFam" id="3.40.50.11660:FF:000004">
    <property type="entry name" value="Glycoprotein 3-alpha-L-fucosyltransferase A"/>
    <property type="match status" value="1"/>
</dbReference>
<dbReference type="SUPFAM" id="SSF53756">
    <property type="entry name" value="UDP-Glycosyltransferase/glycogen phosphorylase"/>
    <property type="match status" value="1"/>
</dbReference>
<dbReference type="InterPro" id="IPR031481">
    <property type="entry name" value="Glyco_tran_10_N"/>
</dbReference>
<evidence type="ECO:0000256" key="5">
    <source>
        <dbReference type="ARBA" id="ARBA00022679"/>
    </source>
</evidence>
<evidence type="ECO:0000256" key="12">
    <source>
        <dbReference type="RuleBase" id="RU003832"/>
    </source>
</evidence>
<keyword evidence="11" id="KW-0325">Glycoprotein</keyword>
<reference evidence="15" key="1">
    <citation type="journal article" date="2023" name="Mol. Biol. Evol.">
        <title>Third-Generation Sequencing Reveals the Adaptive Role of the Epigenome in Three Deep-Sea Polychaetes.</title>
        <authorList>
            <person name="Perez M."/>
            <person name="Aroh O."/>
            <person name="Sun Y."/>
            <person name="Lan Y."/>
            <person name="Juniper S.K."/>
            <person name="Young C.R."/>
            <person name="Angers B."/>
            <person name="Qian P.Y."/>
        </authorList>
    </citation>
    <scope>NUCLEOTIDE SEQUENCE</scope>
    <source>
        <strain evidence="15">P08H-3</strain>
    </source>
</reference>
<comment type="caution">
    <text evidence="15">The sequence shown here is derived from an EMBL/GenBank/DDBJ whole genome shotgun (WGS) entry which is preliminary data.</text>
</comment>
<dbReference type="GO" id="GO:0032580">
    <property type="term" value="C:Golgi cisterna membrane"/>
    <property type="evidence" value="ECO:0007669"/>
    <property type="project" value="UniProtKB-SubCell"/>
</dbReference>
<dbReference type="Gene3D" id="3.40.50.11660">
    <property type="entry name" value="Glycosyl transferase family 10, C-terminal domain"/>
    <property type="match status" value="1"/>
</dbReference>
<dbReference type="InterPro" id="IPR038577">
    <property type="entry name" value="GT10-like_C_sf"/>
</dbReference>
<dbReference type="PANTHER" id="PTHR48438:SF1">
    <property type="entry name" value="ALPHA-(1,3)-FUCOSYLTRANSFERASE C-RELATED"/>
    <property type="match status" value="1"/>
</dbReference>
<dbReference type="InterPro" id="IPR001503">
    <property type="entry name" value="Glyco_trans_10"/>
</dbReference>
<evidence type="ECO:0000256" key="2">
    <source>
        <dbReference type="ARBA" id="ARBA00004922"/>
    </source>
</evidence>
<dbReference type="Proteomes" id="UP001208570">
    <property type="component" value="Unassembled WGS sequence"/>
</dbReference>
<dbReference type="GO" id="GO:0008417">
    <property type="term" value="F:fucosyltransferase activity"/>
    <property type="evidence" value="ECO:0007669"/>
    <property type="project" value="InterPro"/>
</dbReference>
<evidence type="ECO:0000313" key="15">
    <source>
        <dbReference type="EMBL" id="KAK2152926.1"/>
    </source>
</evidence>
<evidence type="ECO:0000256" key="6">
    <source>
        <dbReference type="ARBA" id="ARBA00022692"/>
    </source>
</evidence>
<protein>
    <recommendedName>
        <fullName evidence="12">Fucosyltransferase</fullName>
        <ecNumber evidence="12">2.4.1.-</ecNumber>
    </recommendedName>
</protein>
<organism evidence="15 16">
    <name type="scientific">Paralvinella palmiformis</name>
    <dbReference type="NCBI Taxonomy" id="53620"/>
    <lineage>
        <taxon>Eukaryota</taxon>
        <taxon>Metazoa</taxon>
        <taxon>Spiralia</taxon>
        <taxon>Lophotrochozoa</taxon>
        <taxon>Annelida</taxon>
        <taxon>Polychaeta</taxon>
        <taxon>Sedentaria</taxon>
        <taxon>Canalipalpata</taxon>
        <taxon>Terebellida</taxon>
        <taxon>Terebelliformia</taxon>
        <taxon>Alvinellidae</taxon>
        <taxon>Paralvinella</taxon>
    </lineage>
</organism>
<gene>
    <name evidence="15" type="ORF">LSH36_314g00002</name>
</gene>
<evidence type="ECO:0000259" key="14">
    <source>
        <dbReference type="Pfam" id="PF17039"/>
    </source>
</evidence>
<dbReference type="PANTHER" id="PTHR48438">
    <property type="entry name" value="ALPHA-(1,3)-FUCOSYLTRANSFERASE C-RELATED"/>
    <property type="match status" value="1"/>
</dbReference>
<dbReference type="Pfam" id="PF00852">
    <property type="entry name" value="Glyco_transf_10"/>
    <property type="match status" value="1"/>
</dbReference>
<dbReference type="InterPro" id="IPR055270">
    <property type="entry name" value="Glyco_tran_10_C"/>
</dbReference>
<evidence type="ECO:0000259" key="13">
    <source>
        <dbReference type="Pfam" id="PF00852"/>
    </source>
</evidence>
<keyword evidence="10" id="KW-0472">Membrane</keyword>
<comment type="pathway">
    <text evidence="2">Protein modification; protein glycosylation.</text>
</comment>
<keyword evidence="4 12" id="KW-0328">Glycosyltransferase</keyword>
<keyword evidence="7" id="KW-0735">Signal-anchor</keyword>
<keyword evidence="6 12" id="KW-0812">Transmembrane</keyword>